<evidence type="ECO:0000256" key="1">
    <source>
        <dbReference type="SAM" id="MobiDB-lite"/>
    </source>
</evidence>
<evidence type="ECO:0000313" key="3">
    <source>
        <dbReference type="Proteomes" id="UP000030640"/>
    </source>
</evidence>
<dbReference type="RefSeq" id="XP_008819091.1">
    <property type="nucleotide sequence ID" value="XM_008820869.1"/>
</dbReference>
<evidence type="ECO:0000313" key="2">
    <source>
        <dbReference type="EMBL" id="EUD64324.1"/>
    </source>
</evidence>
<reference evidence="2 3" key="1">
    <citation type="submission" date="2013-02" db="EMBL/GenBank/DDBJ databases">
        <title>The Genome Sequence of Plasmodium inui San Antonio 1.</title>
        <authorList>
            <consortium name="The Broad Institute Genome Sequencing Platform"/>
            <consortium name="The Broad Institute Genome Sequencing Center for Infectious Disease"/>
            <person name="Neafsey D."/>
            <person name="Cheeseman I."/>
            <person name="Volkman S."/>
            <person name="Adams J."/>
            <person name="Walker B."/>
            <person name="Young S.K."/>
            <person name="Zeng Q."/>
            <person name="Gargeya S."/>
            <person name="Fitzgerald M."/>
            <person name="Haas B."/>
            <person name="Abouelleil A."/>
            <person name="Alvarado L."/>
            <person name="Arachchi H.M."/>
            <person name="Berlin A.M."/>
            <person name="Chapman S.B."/>
            <person name="Dewar J."/>
            <person name="Goldberg J."/>
            <person name="Griggs A."/>
            <person name="Gujja S."/>
            <person name="Hansen M."/>
            <person name="Howarth C."/>
            <person name="Imamovic A."/>
            <person name="Larimer J."/>
            <person name="McCowan C."/>
            <person name="Murphy C."/>
            <person name="Neiman D."/>
            <person name="Pearson M."/>
            <person name="Priest M."/>
            <person name="Roberts A."/>
            <person name="Saif S."/>
            <person name="Shea T."/>
            <person name="Sisk P."/>
            <person name="Sykes S."/>
            <person name="Wortman J."/>
            <person name="Nusbaum C."/>
            <person name="Birren B."/>
        </authorList>
    </citation>
    <scope>NUCLEOTIDE SEQUENCE [LARGE SCALE GENOMIC DNA]</scope>
    <source>
        <strain evidence="2 3">San Antonio 1</strain>
    </source>
</reference>
<gene>
    <name evidence="2" type="ORF">C922_05298</name>
</gene>
<dbReference type="GeneID" id="20040572"/>
<name>W7A5G6_9APIC</name>
<feature type="compositionally biased region" description="Polar residues" evidence="1">
    <location>
        <begin position="73"/>
        <end position="92"/>
    </location>
</feature>
<protein>
    <submittedName>
        <fullName evidence="2">Uncharacterized protein</fullName>
    </submittedName>
</protein>
<dbReference type="AlphaFoldDB" id="W7A5G6"/>
<organism evidence="2 3">
    <name type="scientific">Plasmodium inui San Antonio 1</name>
    <dbReference type="NCBI Taxonomy" id="1237626"/>
    <lineage>
        <taxon>Eukaryota</taxon>
        <taxon>Sar</taxon>
        <taxon>Alveolata</taxon>
        <taxon>Apicomplexa</taxon>
        <taxon>Aconoidasida</taxon>
        <taxon>Haemosporida</taxon>
        <taxon>Plasmodiidae</taxon>
        <taxon>Plasmodium</taxon>
        <taxon>Plasmodium (Plasmodium)</taxon>
    </lineage>
</organism>
<feature type="region of interest" description="Disordered" evidence="1">
    <location>
        <begin position="69"/>
        <end position="100"/>
    </location>
</feature>
<accession>W7A5G6</accession>
<keyword evidence="3" id="KW-1185">Reference proteome</keyword>
<proteinExistence type="predicted"/>
<dbReference type="Proteomes" id="UP000030640">
    <property type="component" value="Unassembled WGS sequence"/>
</dbReference>
<dbReference type="EMBL" id="KI965512">
    <property type="protein sequence ID" value="EUD64324.1"/>
    <property type="molecule type" value="Genomic_DNA"/>
</dbReference>
<feature type="compositionally biased region" description="Basic and acidic residues" evidence="1">
    <location>
        <begin position="1"/>
        <end position="11"/>
    </location>
</feature>
<sequence length="100" mass="11416">MRRGKKQESKKQLKINEATNKDGRDYLREMEVSGEYIRTPSIAATSGDNDTIPKHPEGKIIQYPFAKIPDQYPKTNSGSNDINPKYNINKNLNEGLHKKI</sequence>
<dbReference type="VEuPathDB" id="PlasmoDB:C922_05298"/>
<feature type="region of interest" description="Disordered" evidence="1">
    <location>
        <begin position="1"/>
        <end position="26"/>
    </location>
</feature>